<organism evidence="3 4">
    <name type="scientific">Leptospira meyeri</name>
    <dbReference type="NCBI Taxonomy" id="29508"/>
    <lineage>
        <taxon>Bacteria</taxon>
        <taxon>Pseudomonadati</taxon>
        <taxon>Spirochaetota</taxon>
        <taxon>Spirochaetia</taxon>
        <taxon>Leptospirales</taxon>
        <taxon>Leptospiraceae</taxon>
        <taxon>Leptospira</taxon>
    </lineage>
</organism>
<dbReference type="EMBL" id="SORO01000001">
    <property type="protein sequence ID" value="TDY73010.1"/>
    <property type="molecule type" value="Genomic_DNA"/>
</dbReference>
<comment type="similarity">
    <text evidence="1">Belongs to the AHA1 family.</text>
</comment>
<feature type="domain" description="Activator of Hsp90 ATPase homologue 1/2-like C-terminal" evidence="2">
    <location>
        <begin position="15"/>
        <end position="145"/>
    </location>
</feature>
<dbReference type="GeneID" id="79827328"/>
<dbReference type="RefSeq" id="WP_040917237.1">
    <property type="nucleotide sequence ID" value="NZ_SORO01000001.1"/>
</dbReference>
<dbReference type="InterPro" id="IPR013538">
    <property type="entry name" value="ASHA1/2-like_C"/>
</dbReference>
<keyword evidence="4" id="KW-1185">Reference proteome</keyword>
<evidence type="ECO:0000313" key="3">
    <source>
        <dbReference type="EMBL" id="TDY73010.1"/>
    </source>
</evidence>
<gene>
    <name evidence="3" type="ORF">CLV96_2028</name>
</gene>
<dbReference type="Gene3D" id="3.30.530.20">
    <property type="match status" value="1"/>
</dbReference>
<dbReference type="Proteomes" id="UP000294684">
    <property type="component" value="Unassembled WGS sequence"/>
</dbReference>
<dbReference type="OrthoDB" id="9800600at2"/>
<dbReference type="AlphaFoldDB" id="A0A4R8MUA0"/>
<sequence length="158" mass="17962">MEPHNFVYVTFILSTPEKVWNALIDPEVTSKYWLDPLAKNPAHINVSEWKVGSVWKHIRMDDEKTIDIIGKVLEIDPPLKLALSWSRPTEFNDESKHSQVTFDIETYAEGLVRLVVTHKDLDPQMLKGISTGWPSVLSNLKTFLESGRPLAGHISISQ</sequence>
<dbReference type="Pfam" id="PF08327">
    <property type="entry name" value="AHSA1"/>
    <property type="match status" value="1"/>
</dbReference>
<proteinExistence type="inferred from homology"/>
<dbReference type="InterPro" id="IPR023393">
    <property type="entry name" value="START-like_dom_sf"/>
</dbReference>
<dbReference type="CDD" id="cd08893">
    <property type="entry name" value="SRPBCC_CalC_Aha1-like_GntR-HTH"/>
    <property type="match status" value="1"/>
</dbReference>
<dbReference type="SUPFAM" id="SSF55961">
    <property type="entry name" value="Bet v1-like"/>
    <property type="match status" value="1"/>
</dbReference>
<evidence type="ECO:0000313" key="4">
    <source>
        <dbReference type="Proteomes" id="UP000294684"/>
    </source>
</evidence>
<accession>A0A4R8MUA0</accession>
<evidence type="ECO:0000259" key="2">
    <source>
        <dbReference type="Pfam" id="PF08327"/>
    </source>
</evidence>
<reference evidence="3 4" key="1">
    <citation type="submission" date="2019-03" db="EMBL/GenBank/DDBJ databases">
        <title>Genomic Encyclopedia of Archaeal and Bacterial Type Strains, Phase II (KMG-II): from individual species to whole genera.</title>
        <authorList>
            <person name="Goeker M."/>
        </authorList>
    </citation>
    <scope>NUCLEOTIDE SEQUENCE [LARGE SCALE GENOMIC DNA]</scope>
    <source>
        <strain evidence="3 4">DSM 21537</strain>
    </source>
</reference>
<protein>
    <submittedName>
        <fullName evidence="3">Uncharacterized protein YndB with AHSA1/START domain</fullName>
    </submittedName>
</protein>
<comment type="caution">
    <text evidence="3">The sequence shown here is derived from an EMBL/GenBank/DDBJ whole genome shotgun (WGS) entry which is preliminary data.</text>
</comment>
<dbReference type="STRING" id="1193051.LEP1GSC017_1975"/>
<evidence type="ECO:0000256" key="1">
    <source>
        <dbReference type="ARBA" id="ARBA00006817"/>
    </source>
</evidence>
<name>A0A4R8MUA0_LEPME</name>